<dbReference type="Pfam" id="PF04556">
    <property type="entry name" value="DpnII"/>
    <property type="match status" value="1"/>
</dbReference>
<comment type="function">
    <text evidence="1">A P subtype restriction enzyme that recognizes the double-stranded unmethylated sequence 5'-GATC-3'.</text>
</comment>
<dbReference type="OrthoDB" id="9771872at2"/>
<organism evidence="3 4">
    <name type="scientific">Terrisporobacter othiniensis</name>
    <dbReference type="NCBI Taxonomy" id="1577792"/>
    <lineage>
        <taxon>Bacteria</taxon>
        <taxon>Bacillati</taxon>
        <taxon>Bacillota</taxon>
        <taxon>Clostridia</taxon>
        <taxon>Peptostreptococcales</taxon>
        <taxon>Peptostreptococcaceae</taxon>
        <taxon>Terrisporobacter</taxon>
    </lineage>
</organism>
<feature type="domain" description="Restriction endonuclease type II DpnII-like" evidence="2">
    <location>
        <begin position="19"/>
        <end position="306"/>
    </location>
</feature>
<comment type="catalytic activity">
    <reaction evidence="1">
        <text>Endonucleolytic cleavage of DNA to give specific double-stranded fragments with terminal 5'-phosphates.</text>
        <dbReference type="EC" id="3.1.21.4"/>
    </reaction>
</comment>
<keyword evidence="1" id="KW-0540">Nuclease</keyword>
<dbReference type="InterPro" id="IPR021191">
    <property type="entry name" value="Restrct_endonuc_II_DpnII"/>
</dbReference>
<dbReference type="REBASE" id="108594">
    <property type="entry name" value="Tot306576ORF12035P"/>
</dbReference>
<dbReference type="GO" id="GO:0009036">
    <property type="term" value="F:type II site-specific deoxyribonuclease activity"/>
    <property type="evidence" value="ECO:0007669"/>
    <property type="project" value="UniProtKB-UniRule"/>
</dbReference>
<keyword evidence="1" id="KW-0378">Hydrolase</keyword>
<sequence>MKKLNYYNDKNLKTEEQVFNYLIETLIDSIYTWDYFTDFKKSMENANSFDKELRALDTLLGLNKKELRQELIKIINENVKVKKALLLLVALRPVKLKEVAVIDNFETLESTYKHELFTKRGSLTKEDEEQIILFFEQTGLEEFFINKEVSSLLDYCKGVEVGLDSNARKNRSGQTMESICERFVKEYCEQNGFEYIDQATSKKIKDIFGVDLKMDKIDRRIDFAIKTNQNLYLIEVNYYSGGGSKLKATAGEYKDLSDLLKGQGYEFIWLTDGKGWNTAKSPLKETFEHDDYILNLSMIKDGVLEEIVK</sequence>
<comment type="similarity">
    <text evidence="1">Belongs to the DpnII type II restriction endonuclease family.</text>
</comment>
<dbReference type="AlphaFoldDB" id="A0A0B3W2Z3"/>
<reference evidence="3 4" key="1">
    <citation type="submission" date="2014-12" db="EMBL/GenBank/DDBJ databases">
        <title>Draft genome sequence of Terrisporobacter sp. 08-306576, isolated from the blood culture of a bacteremia patient.</title>
        <authorList>
            <person name="Lund L.C."/>
            <person name="Sydenham T.V."/>
            <person name="Hogh S.V."/>
            <person name="Skov M.N."/>
            <person name="Kemp M."/>
            <person name="Justesen U.S."/>
        </authorList>
    </citation>
    <scope>NUCLEOTIDE SEQUENCE [LARGE SCALE GENOMIC DNA]</scope>
    <source>
        <strain evidence="3 4">08-306576</strain>
    </source>
</reference>
<comment type="caution">
    <text evidence="3">The sequence shown here is derived from an EMBL/GenBank/DDBJ whole genome shotgun (WGS) entry which is preliminary data.</text>
</comment>
<dbReference type="GO" id="GO:0003677">
    <property type="term" value="F:DNA binding"/>
    <property type="evidence" value="ECO:0007669"/>
    <property type="project" value="UniProtKB-UniRule"/>
</dbReference>
<dbReference type="EC" id="3.1.21.4" evidence="1"/>
<accession>A0A0B3W2Z3</accession>
<evidence type="ECO:0000259" key="2">
    <source>
        <dbReference type="Pfam" id="PF04556"/>
    </source>
</evidence>
<proteinExistence type="inferred from homology"/>
<keyword evidence="4" id="KW-1185">Reference proteome</keyword>
<evidence type="ECO:0000313" key="4">
    <source>
        <dbReference type="Proteomes" id="UP000031189"/>
    </source>
</evidence>
<dbReference type="EMBL" id="JWHR01000109">
    <property type="protein sequence ID" value="KHS56707.1"/>
    <property type="molecule type" value="Genomic_DNA"/>
</dbReference>
<keyword evidence="1" id="KW-0680">Restriction system</keyword>
<dbReference type="GO" id="GO:0009307">
    <property type="term" value="P:DNA restriction-modification system"/>
    <property type="evidence" value="ECO:0007669"/>
    <property type="project" value="UniProtKB-UniRule"/>
</dbReference>
<dbReference type="STRING" id="1577792.QX51_12040"/>
<protein>
    <recommendedName>
        <fullName evidence="1">Type-2 restriction enzyme</fullName>
        <ecNumber evidence="1">3.1.21.4</ecNumber>
    </recommendedName>
</protein>
<evidence type="ECO:0000256" key="1">
    <source>
        <dbReference type="PIRNR" id="PIRNR016080"/>
    </source>
</evidence>
<dbReference type="PIRSF" id="PIRSF016080">
    <property type="entry name" value="Restrict_endonuc_II_DpmII"/>
    <property type="match status" value="1"/>
</dbReference>
<dbReference type="Proteomes" id="UP000031189">
    <property type="component" value="Unassembled WGS sequence"/>
</dbReference>
<dbReference type="RefSeq" id="WP_039680158.1">
    <property type="nucleotide sequence ID" value="NZ_JWHR01000109.1"/>
</dbReference>
<gene>
    <name evidence="3" type="ORF">QX51_12040</name>
</gene>
<keyword evidence="1" id="KW-0255">Endonuclease</keyword>
<name>A0A0B3W2Z3_9FIRM</name>
<dbReference type="InterPro" id="IPR007637">
    <property type="entry name" value="Restrct_endonuc_II_DpnII-like"/>
</dbReference>
<evidence type="ECO:0000313" key="3">
    <source>
        <dbReference type="EMBL" id="KHS56707.1"/>
    </source>
</evidence>